<dbReference type="GO" id="GO:0006355">
    <property type="term" value="P:regulation of DNA-templated transcription"/>
    <property type="evidence" value="ECO:0007669"/>
    <property type="project" value="InterPro"/>
</dbReference>
<dbReference type="GO" id="GO:0003677">
    <property type="term" value="F:DNA binding"/>
    <property type="evidence" value="ECO:0007669"/>
    <property type="project" value="InterPro"/>
</dbReference>
<sequence length="213" mass="23831">MPRLLSRPLIAPRPVPVLMDTGAIVPTLDESTDSPGGTAGRRFTVTDLKHRVVPSTPLLQSRLGPLPTLLMTEQVAVLDGTPLYLRVSYLRTDVTDPRTLSRRIHELNELDPTPAVPEAIQVLFERPFGDSWTTYESVPCERRTAELLEVDEGSPILLREMQVRDTSGVVLDLSFTHYRGDRIVMEHLAAVDQTDDYAVVRRDLPACDRPVVR</sequence>
<dbReference type="Proteomes" id="UP000663792">
    <property type="component" value="Unassembled WGS sequence"/>
</dbReference>
<dbReference type="Pfam" id="PF07702">
    <property type="entry name" value="UTRA"/>
    <property type="match status" value="1"/>
</dbReference>
<organism evidence="2 3">
    <name type="scientific">Nakamurella leprariae</name>
    <dbReference type="NCBI Taxonomy" id="2803911"/>
    <lineage>
        <taxon>Bacteria</taxon>
        <taxon>Bacillati</taxon>
        <taxon>Actinomycetota</taxon>
        <taxon>Actinomycetes</taxon>
        <taxon>Nakamurellales</taxon>
        <taxon>Nakamurellaceae</taxon>
        <taxon>Nakamurella</taxon>
    </lineage>
</organism>
<evidence type="ECO:0000259" key="1">
    <source>
        <dbReference type="SMART" id="SM00866"/>
    </source>
</evidence>
<keyword evidence="3" id="KW-1185">Reference proteome</keyword>
<dbReference type="InterPro" id="IPR011663">
    <property type="entry name" value="UTRA"/>
</dbReference>
<comment type="caution">
    <text evidence="2">The sequence shown here is derived from an EMBL/GenBank/DDBJ whole genome shotgun (WGS) entry which is preliminary data.</text>
</comment>
<dbReference type="AlphaFoldDB" id="A0A938YKI5"/>
<dbReference type="RefSeq" id="WP_205262424.1">
    <property type="nucleotide sequence ID" value="NZ_JAERWK010000027.1"/>
</dbReference>
<protein>
    <submittedName>
        <fullName evidence="2">UTRA domain-containing protein</fullName>
    </submittedName>
</protein>
<name>A0A938YKI5_9ACTN</name>
<evidence type="ECO:0000313" key="3">
    <source>
        <dbReference type="Proteomes" id="UP000663792"/>
    </source>
</evidence>
<dbReference type="InterPro" id="IPR028978">
    <property type="entry name" value="Chorismate_lyase_/UTRA_dom_sf"/>
</dbReference>
<evidence type="ECO:0000313" key="2">
    <source>
        <dbReference type="EMBL" id="MBM9469460.1"/>
    </source>
</evidence>
<accession>A0A938YKI5</accession>
<dbReference type="SUPFAM" id="SSF64288">
    <property type="entry name" value="Chorismate lyase-like"/>
    <property type="match status" value="1"/>
</dbReference>
<dbReference type="SMART" id="SM00866">
    <property type="entry name" value="UTRA"/>
    <property type="match status" value="1"/>
</dbReference>
<proteinExistence type="predicted"/>
<reference evidence="2" key="1">
    <citation type="submission" date="2021-01" db="EMBL/GenBank/DDBJ databases">
        <title>YIM 132084 draft genome.</title>
        <authorList>
            <person name="An D."/>
        </authorList>
    </citation>
    <scope>NUCLEOTIDE SEQUENCE</scope>
    <source>
        <strain evidence="2">YIM 132084</strain>
    </source>
</reference>
<gene>
    <name evidence="2" type="ORF">JL106_19410</name>
</gene>
<dbReference type="Gene3D" id="3.40.1410.10">
    <property type="entry name" value="Chorismate lyase-like"/>
    <property type="match status" value="1"/>
</dbReference>
<dbReference type="EMBL" id="JAERWK010000027">
    <property type="protein sequence ID" value="MBM9469460.1"/>
    <property type="molecule type" value="Genomic_DNA"/>
</dbReference>
<feature type="domain" description="UbiC transcription regulator-associated" evidence="1">
    <location>
        <begin position="38"/>
        <end position="184"/>
    </location>
</feature>